<dbReference type="Pfam" id="PF02653">
    <property type="entry name" value="BPD_transp_2"/>
    <property type="match status" value="1"/>
</dbReference>
<name>A0A8B0SH78_9GAMM</name>
<evidence type="ECO:0000256" key="4">
    <source>
        <dbReference type="ARBA" id="ARBA00022692"/>
    </source>
</evidence>
<accession>A0A8B0SH78</accession>
<evidence type="ECO:0000256" key="5">
    <source>
        <dbReference type="ARBA" id="ARBA00022989"/>
    </source>
</evidence>
<evidence type="ECO:0000313" key="9">
    <source>
        <dbReference type="EMBL" id="QTX10374.1"/>
    </source>
</evidence>
<dbReference type="Proteomes" id="UP000664466">
    <property type="component" value="Unassembled WGS sequence"/>
</dbReference>
<feature type="transmembrane region" description="Helical" evidence="7">
    <location>
        <begin position="327"/>
        <end position="347"/>
    </location>
</feature>
<feature type="transmembrane region" description="Helical" evidence="7">
    <location>
        <begin position="38"/>
        <end position="57"/>
    </location>
</feature>
<keyword evidence="5 7" id="KW-1133">Transmembrane helix</keyword>
<protein>
    <submittedName>
        <fullName evidence="9">ABC transporter permease</fullName>
    </submittedName>
</protein>
<evidence type="ECO:0000256" key="3">
    <source>
        <dbReference type="ARBA" id="ARBA00022475"/>
    </source>
</evidence>
<dbReference type="AlphaFoldDB" id="A0A8B0SH78"/>
<feature type="transmembrane region" description="Helical" evidence="7">
    <location>
        <begin position="195"/>
        <end position="217"/>
    </location>
</feature>
<dbReference type="EMBL" id="CP072748">
    <property type="protein sequence ID" value="QTX10374.1"/>
    <property type="molecule type" value="Genomic_DNA"/>
</dbReference>
<dbReference type="InterPro" id="IPR001851">
    <property type="entry name" value="ABC_transp_permease"/>
</dbReference>
<evidence type="ECO:0000313" key="8">
    <source>
        <dbReference type="EMBL" id="MBO0614014.1"/>
    </source>
</evidence>
<keyword evidence="10" id="KW-1185">Reference proteome</keyword>
<reference evidence="9" key="2">
    <citation type="submission" date="2021-04" db="EMBL/GenBank/DDBJ databases">
        <title>Complete Genome and methylome analysis of Thiothrix fructosivorans ATCC 49748.</title>
        <authorList>
            <person name="Fomenkov A."/>
            <person name="Sun L."/>
            <person name="Vincze T."/>
            <person name="Grabovich M.Y."/>
            <person name="Roberts R.J."/>
        </authorList>
    </citation>
    <scope>NUCLEOTIDE SEQUENCE</scope>
    <source>
        <strain evidence="9">ATCC 49748</strain>
    </source>
</reference>
<comment type="similarity">
    <text evidence="2">Belongs to the binding-protein-dependent transport system permease family. AraH/RbsC subfamily.</text>
</comment>
<comment type="subcellular location">
    <subcellularLocation>
        <location evidence="1">Cell inner membrane</location>
        <topology evidence="1">Multi-pass membrane protein</topology>
    </subcellularLocation>
</comment>
<gene>
    <name evidence="9" type="ORF">J1836_017605</name>
    <name evidence="8" type="ORF">J1836_13975</name>
</gene>
<evidence type="ECO:0000256" key="1">
    <source>
        <dbReference type="ARBA" id="ARBA00004429"/>
    </source>
</evidence>
<dbReference type="CDD" id="cd06579">
    <property type="entry name" value="TM_PBP1_transp_AraH_like"/>
    <property type="match status" value="1"/>
</dbReference>
<evidence type="ECO:0000256" key="2">
    <source>
        <dbReference type="ARBA" id="ARBA00007942"/>
    </source>
</evidence>
<evidence type="ECO:0000256" key="6">
    <source>
        <dbReference type="ARBA" id="ARBA00023136"/>
    </source>
</evidence>
<proteinExistence type="inferred from homology"/>
<dbReference type="RefSeq" id="WP_207251744.1">
    <property type="nucleotide sequence ID" value="NZ_JAFMPM010000007.1"/>
</dbReference>
<organism evidence="9">
    <name type="scientific">Thiothrix fructosivorans</name>
    <dbReference type="NCBI Taxonomy" id="111770"/>
    <lineage>
        <taxon>Bacteria</taxon>
        <taxon>Pseudomonadati</taxon>
        <taxon>Pseudomonadota</taxon>
        <taxon>Gammaproteobacteria</taxon>
        <taxon>Thiotrichales</taxon>
        <taxon>Thiotrichaceae</taxon>
        <taxon>Thiothrix</taxon>
    </lineage>
</organism>
<evidence type="ECO:0000256" key="7">
    <source>
        <dbReference type="SAM" id="Phobius"/>
    </source>
</evidence>
<evidence type="ECO:0000313" key="10">
    <source>
        <dbReference type="Proteomes" id="UP000664466"/>
    </source>
</evidence>
<feature type="transmembrane region" description="Helical" evidence="7">
    <location>
        <begin position="246"/>
        <end position="266"/>
    </location>
</feature>
<feature type="transmembrane region" description="Helical" evidence="7">
    <location>
        <begin position="122"/>
        <end position="141"/>
    </location>
</feature>
<dbReference type="PANTHER" id="PTHR32196">
    <property type="entry name" value="ABC TRANSPORTER PERMEASE PROTEIN YPHD-RELATED-RELATED"/>
    <property type="match status" value="1"/>
</dbReference>
<keyword evidence="3" id="KW-1003">Cell membrane</keyword>
<sequence>MATDNFEAVAASAGGSVASFEPENVSLGERTQRFLHNYPTAAPAFVLLMAVAFFYAIIGGKFLDPFNLSLVFQQVTIIGMIGVAQTLVILTAGIDLSVGAIMVLCSVVMGRTAITLGLPAELALMLGLLAGAVCGAINGFLITRLRLPPFITTLGTWSIFFALNLWYSESETIRSQDIAAQAPLLQFMGISFEFLGARFTTGTLSLLALFAGMWYALNHTPWGRHVYATGDDPQAAQLAGINTEKVLLSVYIVAGVICAFAAWTLIGRIGSVSPQAGQSANLDSITAVVIGGTSLFGGRGAIVGTLIGALVVGVFRNGLALAGVDVLWQEFSIGLLIIVAVAVDQWIRRA</sequence>
<reference evidence="8 10" key="1">
    <citation type="submission" date="2021-03" db="EMBL/GenBank/DDBJ databases">
        <title>Draft genome and methylome analysis of Thiotrix fructosivoruns ATCC 49748.</title>
        <authorList>
            <person name="Fomenkov A."/>
            <person name="Grabovich M.Y."/>
            <person name="Roberts R.J."/>
        </authorList>
    </citation>
    <scope>NUCLEOTIDE SEQUENCE [LARGE SCALE GENOMIC DNA]</scope>
    <source>
        <strain evidence="8 10">ATCC 49748</strain>
    </source>
</reference>
<feature type="transmembrane region" description="Helical" evidence="7">
    <location>
        <begin position="77"/>
        <end position="110"/>
    </location>
</feature>
<keyword evidence="4 7" id="KW-0812">Transmembrane</keyword>
<dbReference type="PANTHER" id="PTHR32196:SF72">
    <property type="entry name" value="RIBOSE IMPORT PERMEASE PROTEIN RBSC"/>
    <property type="match status" value="1"/>
</dbReference>
<dbReference type="EMBL" id="JAFMPM010000007">
    <property type="protein sequence ID" value="MBO0614014.1"/>
    <property type="molecule type" value="Genomic_DNA"/>
</dbReference>
<dbReference type="GO" id="GO:0022857">
    <property type="term" value="F:transmembrane transporter activity"/>
    <property type="evidence" value="ECO:0007669"/>
    <property type="project" value="InterPro"/>
</dbReference>
<keyword evidence="6 7" id="KW-0472">Membrane</keyword>
<feature type="transmembrane region" description="Helical" evidence="7">
    <location>
        <begin position="287"/>
        <end position="315"/>
    </location>
</feature>
<dbReference type="GO" id="GO:0005886">
    <property type="term" value="C:plasma membrane"/>
    <property type="evidence" value="ECO:0007669"/>
    <property type="project" value="UniProtKB-SubCell"/>
</dbReference>